<dbReference type="PATRIC" id="fig|1137280.3.peg.952"/>
<organism evidence="3 4">
    <name type="scientific">Marinobacter nitratireducens</name>
    <dbReference type="NCBI Taxonomy" id="1137280"/>
    <lineage>
        <taxon>Bacteria</taxon>
        <taxon>Pseudomonadati</taxon>
        <taxon>Pseudomonadota</taxon>
        <taxon>Gammaproteobacteria</taxon>
        <taxon>Pseudomonadales</taxon>
        <taxon>Marinobacteraceae</taxon>
        <taxon>Marinobacter</taxon>
    </lineage>
</organism>
<reference evidence="3 4" key="1">
    <citation type="submission" date="2012-12" db="EMBL/GenBank/DDBJ databases">
        <title>Genome assembly of Marinobacter sp. AK21.</title>
        <authorList>
            <person name="Khatri I."/>
            <person name="Kumar R."/>
            <person name="Vaidya B."/>
            <person name="Subramanian S."/>
            <person name="Pinnaka A."/>
        </authorList>
    </citation>
    <scope>NUCLEOTIDE SEQUENCE [LARGE SCALE GENOMIC DNA]</scope>
    <source>
        <strain evidence="3 4">AK21</strain>
    </source>
</reference>
<evidence type="ECO:0000313" key="4">
    <source>
        <dbReference type="Proteomes" id="UP000035057"/>
    </source>
</evidence>
<dbReference type="InterPro" id="IPR003399">
    <property type="entry name" value="Mce/MlaD"/>
</dbReference>
<dbReference type="Proteomes" id="UP000035057">
    <property type="component" value="Unassembled WGS sequence"/>
</dbReference>
<dbReference type="AlphaFoldDB" id="A0A072N462"/>
<sequence>MEPRAHHVIIGLFTLLAFASALIFALWLSKSSGDRDWAYYEIGFDHAVSGLSKGNPVLYSGVQVGDVLELNLDTQNPSHVRALVRVDREIPIRENTRAGLILANITGSMSIQFSGGTTDSPQLAGNEEDPPLIMAEPSAFSNLVNNGESLLAQAEDLLVNANRVFSEDNVDNLSALLANARQASNALLAQREDLVALLERFDTAARRAEEAAIKVSRVSDNANDILTNQGQEALDAMTRALGSLQTVTNRINRITLENEGALASGFQGMGELSPALRELRSTLRNLNQLTRNLQENPSGLIWGGETFKEMSEQ</sequence>
<dbReference type="OrthoDB" id="9806984at2"/>
<protein>
    <submittedName>
        <fullName evidence="3">ABC-type transport system involved in resistance to organic solvents, periplasmic component USSDB6C</fullName>
    </submittedName>
</protein>
<keyword evidence="1" id="KW-0812">Transmembrane</keyword>
<keyword evidence="1" id="KW-1133">Transmembrane helix</keyword>
<keyword evidence="1" id="KW-0472">Membrane</keyword>
<name>A0A072N462_9GAMM</name>
<feature type="transmembrane region" description="Helical" evidence="1">
    <location>
        <begin position="6"/>
        <end position="28"/>
    </location>
</feature>
<comment type="caution">
    <text evidence="3">The sequence shown here is derived from an EMBL/GenBank/DDBJ whole genome shotgun (WGS) entry which is preliminary data.</text>
</comment>
<dbReference type="RefSeq" id="WP_036129173.1">
    <property type="nucleotide sequence ID" value="NZ_ANIE01000003.1"/>
</dbReference>
<dbReference type="PANTHER" id="PTHR36698">
    <property type="entry name" value="BLL5892 PROTEIN"/>
    <property type="match status" value="1"/>
</dbReference>
<evidence type="ECO:0000256" key="1">
    <source>
        <dbReference type="SAM" id="Phobius"/>
    </source>
</evidence>
<evidence type="ECO:0000259" key="2">
    <source>
        <dbReference type="Pfam" id="PF02470"/>
    </source>
</evidence>
<feature type="domain" description="Mce/MlaD" evidence="2">
    <location>
        <begin position="40"/>
        <end position="115"/>
    </location>
</feature>
<proteinExistence type="predicted"/>
<dbReference type="Pfam" id="PF02470">
    <property type="entry name" value="MlaD"/>
    <property type="match status" value="1"/>
</dbReference>
<accession>A0A072N462</accession>
<gene>
    <name evidence="3" type="ORF">D777_01138</name>
</gene>
<dbReference type="EMBL" id="ANIE01000003">
    <property type="protein sequence ID" value="KEF32504.1"/>
    <property type="molecule type" value="Genomic_DNA"/>
</dbReference>
<evidence type="ECO:0000313" key="3">
    <source>
        <dbReference type="EMBL" id="KEF32504.1"/>
    </source>
</evidence>
<keyword evidence="4" id="KW-1185">Reference proteome</keyword>
<dbReference type="PANTHER" id="PTHR36698:SF2">
    <property type="entry name" value="MCE_MLAD DOMAIN-CONTAINING PROTEIN"/>
    <property type="match status" value="1"/>
</dbReference>
<dbReference type="STRING" id="1137280.D777_01138"/>